<dbReference type="GO" id="GO:0045717">
    <property type="term" value="P:negative regulation of fatty acid biosynthetic process"/>
    <property type="evidence" value="ECO:0007669"/>
    <property type="project" value="UniProtKB-ARBA"/>
</dbReference>
<evidence type="ECO:0000259" key="11">
    <source>
        <dbReference type="PROSITE" id="PS50011"/>
    </source>
</evidence>
<dbReference type="CDD" id="cd06577">
    <property type="entry name" value="PASTA_pknB"/>
    <property type="match status" value="4"/>
</dbReference>
<comment type="catalytic activity">
    <reaction evidence="8">
        <text>L-seryl-[protein] + ATP = O-phospho-L-seryl-[protein] + ADP + H(+)</text>
        <dbReference type="Rhea" id="RHEA:17989"/>
        <dbReference type="Rhea" id="RHEA-COMP:9863"/>
        <dbReference type="Rhea" id="RHEA-COMP:11604"/>
        <dbReference type="ChEBI" id="CHEBI:15378"/>
        <dbReference type="ChEBI" id="CHEBI:29999"/>
        <dbReference type="ChEBI" id="CHEBI:30616"/>
        <dbReference type="ChEBI" id="CHEBI:83421"/>
        <dbReference type="ChEBI" id="CHEBI:456216"/>
        <dbReference type="EC" id="2.7.11.1"/>
    </reaction>
</comment>
<keyword evidence="14" id="KW-1185">Reference proteome</keyword>
<keyword evidence="10" id="KW-1133">Transmembrane helix</keyword>
<dbReference type="InterPro" id="IPR008271">
    <property type="entry name" value="Ser/Thr_kinase_AS"/>
</dbReference>
<dbReference type="PROSITE" id="PS51178">
    <property type="entry name" value="PASTA"/>
    <property type="match status" value="4"/>
</dbReference>
<dbReference type="Gene3D" id="1.10.510.10">
    <property type="entry name" value="Transferase(Phosphotransferase) domain 1"/>
    <property type="match status" value="1"/>
</dbReference>
<evidence type="ECO:0000259" key="12">
    <source>
        <dbReference type="PROSITE" id="PS51178"/>
    </source>
</evidence>
<dbReference type="Gene3D" id="3.30.10.20">
    <property type="match status" value="4"/>
</dbReference>
<evidence type="ECO:0000256" key="3">
    <source>
        <dbReference type="ARBA" id="ARBA00022679"/>
    </source>
</evidence>
<dbReference type="Pfam" id="PF00069">
    <property type="entry name" value="Pkinase"/>
    <property type="match status" value="1"/>
</dbReference>
<dbReference type="GO" id="GO:0004674">
    <property type="term" value="F:protein serine/threonine kinase activity"/>
    <property type="evidence" value="ECO:0007669"/>
    <property type="project" value="UniProtKB-KW"/>
</dbReference>
<dbReference type="eggNOG" id="COG2815">
    <property type="taxonomic scope" value="Bacteria"/>
</dbReference>
<evidence type="ECO:0000313" key="13">
    <source>
        <dbReference type="EMBL" id="GAB77621.1"/>
    </source>
</evidence>
<dbReference type="PROSITE" id="PS00108">
    <property type="entry name" value="PROTEIN_KINASE_ST"/>
    <property type="match status" value="1"/>
</dbReference>
<keyword evidence="10" id="KW-0472">Membrane</keyword>
<evidence type="ECO:0000256" key="9">
    <source>
        <dbReference type="SAM" id="MobiDB-lite"/>
    </source>
</evidence>
<dbReference type="eggNOG" id="COG0515">
    <property type="taxonomic scope" value="Bacteria"/>
</dbReference>
<evidence type="ECO:0000256" key="8">
    <source>
        <dbReference type="ARBA" id="ARBA00048679"/>
    </source>
</evidence>
<dbReference type="SMART" id="SM00220">
    <property type="entry name" value="S_TKc"/>
    <property type="match status" value="1"/>
</dbReference>
<dbReference type="InterPro" id="IPR005543">
    <property type="entry name" value="PASTA_dom"/>
</dbReference>
<dbReference type="InterPro" id="IPR000719">
    <property type="entry name" value="Prot_kinase_dom"/>
</dbReference>
<dbReference type="FunFam" id="3.30.200.20:FF:000035">
    <property type="entry name" value="Serine/threonine protein kinase Stk1"/>
    <property type="match status" value="1"/>
</dbReference>
<dbReference type="SUPFAM" id="SSF56112">
    <property type="entry name" value="Protein kinase-like (PK-like)"/>
    <property type="match status" value="1"/>
</dbReference>
<keyword evidence="4" id="KW-0547">Nucleotide-binding</keyword>
<evidence type="ECO:0000313" key="14">
    <source>
        <dbReference type="Proteomes" id="UP000008495"/>
    </source>
</evidence>
<dbReference type="RefSeq" id="WP_006502373.1">
    <property type="nucleotide sequence ID" value="NZ_BAGZ01000005.1"/>
</dbReference>
<dbReference type="EMBL" id="BAGZ01000005">
    <property type="protein sequence ID" value="GAB77621.1"/>
    <property type="molecule type" value="Genomic_DNA"/>
</dbReference>
<keyword evidence="3" id="KW-0808">Transferase</keyword>
<comment type="caution">
    <text evidence="13">The sequence shown here is derived from an EMBL/GenBank/DDBJ whole genome shotgun (WGS) entry which is preliminary data.</text>
</comment>
<dbReference type="Gene3D" id="3.30.200.20">
    <property type="entry name" value="Phosphorylase Kinase, domain 1"/>
    <property type="match status" value="1"/>
</dbReference>
<dbReference type="Pfam" id="PF03793">
    <property type="entry name" value="PASTA"/>
    <property type="match status" value="4"/>
</dbReference>
<dbReference type="PROSITE" id="PS50011">
    <property type="entry name" value="PROTEIN_KINASE_DOM"/>
    <property type="match status" value="1"/>
</dbReference>
<gene>
    <name evidence="13" type="primary">pkaF</name>
    <name evidence="13" type="ORF">AUCHE_05_05360</name>
</gene>
<dbReference type="Proteomes" id="UP000008495">
    <property type="component" value="Unassembled WGS sequence"/>
</dbReference>
<evidence type="ECO:0000256" key="7">
    <source>
        <dbReference type="ARBA" id="ARBA00047899"/>
    </source>
</evidence>
<dbReference type="SMART" id="SM00740">
    <property type="entry name" value="PASTA"/>
    <property type="match status" value="4"/>
</dbReference>
<feature type="domain" description="Protein kinase" evidence="11">
    <location>
        <begin position="15"/>
        <end position="273"/>
    </location>
</feature>
<dbReference type="OrthoDB" id="9762169at2"/>
<protein>
    <recommendedName>
        <fullName evidence="1">non-specific serine/threonine protein kinase</fullName>
        <ecNumber evidence="1">2.7.11.1</ecNumber>
    </recommendedName>
</protein>
<feature type="region of interest" description="Disordered" evidence="9">
    <location>
        <begin position="308"/>
        <end position="338"/>
    </location>
</feature>
<evidence type="ECO:0000256" key="1">
    <source>
        <dbReference type="ARBA" id="ARBA00012513"/>
    </source>
</evidence>
<evidence type="ECO:0000256" key="10">
    <source>
        <dbReference type="SAM" id="Phobius"/>
    </source>
</evidence>
<dbReference type="STRING" id="100225.SAMN05421595_1459"/>
<sequence>MTSALLVDTLIDDRYLVLRHLADGGMASVYLALDKRLDRQVALKVMRPDLVRDSVFVERFRREARAVAQLSHPNVVGVFDQGQDGEQVFLTMEFVKGRTLRSALDTDGAMTPRESLRVLRQVLAALASAHLAGIVHRDVKPENVLISDSGDVKVADFGLARTVNSVTAGTTGSTILGTVSYLAPEQVEHGIADPRSDVYAAGLVLYEMLTGVKAVDGDSPIQVAYQHVHGEVPRPSALRPGLSPVLDQLVAMATRREPHERPFDAEIFLEEMTAAERGLAPDELDLPPLGVPGASSGVAHTARVHRPTQPVPVMNPNGNEAATRRGRRTGPVPTNVLRRDMTGARGSWSSRLGPLRAFSPRQLAVFAATVVLFLSGLVGWYLLAGPGSQRTVPELSGMSQEQAIAALEAVDLRAEIIPIYSEDVRSGLVVSIEPVRGSVVRRSTAVAVSISKGKDRVTIPEIVNQPLDEAKKSIADARLSLGKVAEEFNESVKTGHVVSADPTSGTSVKPSTAVNLVVSKGRKPIEVKDWTGKSFAEAKSALERDGLVAQVSGEEFHNDIPQGAVIKQTPANGTLFKGAQVSFTISKGSELVKIPKVRGSSESQAVEALRAVGLEVEVDRFAGGLFGMAHSTSPKAGSSVPRGTKVVLRVF</sequence>
<evidence type="ECO:0000256" key="2">
    <source>
        <dbReference type="ARBA" id="ARBA00022527"/>
    </source>
</evidence>
<dbReference type="NCBIfam" id="NF033483">
    <property type="entry name" value="PknB_PASTA_kin"/>
    <property type="match status" value="1"/>
</dbReference>
<dbReference type="AlphaFoldDB" id="K6ULX3"/>
<dbReference type="EC" id="2.7.11.1" evidence="1"/>
<dbReference type="GO" id="GO:0005524">
    <property type="term" value="F:ATP binding"/>
    <property type="evidence" value="ECO:0007669"/>
    <property type="project" value="UniProtKB-KW"/>
</dbReference>
<proteinExistence type="predicted"/>
<feature type="transmembrane region" description="Helical" evidence="10">
    <location>
        <begin position="363"/>
        <end position="383"/>
    </location>
</feature>
<accession>K6ULX3</accession>
<dbReference type="CDD" id="cd14014">
    <property type="entry name" value="STKc_PknB_like"/>
    <property type="match status" value="1"/>
</dbReference>
<evidence type="ECO:0000256" key="5">
    <source>
        <dbReference type="ARBA" id="ARBA00022777"/>
    </source>
</evidence>
<dbReference type="PANTHER" id="PTHR43289:SF34">
    <property type="entry name" value="SERINE_THREONINE-PROTEIN KINASE YBDM-RELATED"/>
    <property type="match status" value="1"/>
</dbReference>
<dbReference type="FunFam" id="1.10.510.10:FF:000021">
    <property type="entry name" value="Serine/threonine protein kinase"/>
    <property type="match status" value="1"/>
</dbReference>
<keyword evidence="10" id="KW-0812">Transmembrane</keyword>
<evidence type="ECO:0000256" key="4">
    <source>
        <dbReference type="ARBA" id="ARBA00022741"/>
    </source>
</evidence>
<name>K6ULX3_9MICO</name>
<comment type="catalytic activity">
    <reaction evidence="7">
        <text>L-threonyl-[protein] + ATP = O-phospho-L-threonyl-[protein] + ADP + H(+)</text>
        <dbReference type="Rhea" id="RHEA:46608"/>
        <dbReference type="Rhea" id="RHEA-COMP:11060"/>
        <dbReference type="Rhea" id="RHEA-COMP:11605"/>
        <dbReference type="ChEBI" id="CHEBI:15378"/>
        <dbReference type="ChEBI" id="CHEBI:30013"/>
        <dbReference type="ChEBI" id="CHEBI:30616"/>
        <dbReference type="ChEBI" id="CHEBI:61977"/>
        <dbReference type="ChEBI" id="CHEBI:456216"/>
        <dbReference type="EC" id="2.7.11.1"/>
    </reaction>
</comment>
<dbReference type="InterPro" id="IPR011009">
    <property type="entry name" value="Kinase-like_dom_sf"/>
</dbReference>
<organism evidence="13 14">
    <name type="scientific">Austwickia chelonae NBRC 105200</name>
    <dbReference type="NCBI Taxonomy" id="1184607"/>
    <lineage>
        <taxon>Bacteria</taxon>
        <taxon>Bacillati</taxon>
        <taxon>Actinomycetota</taxon>
        <taxon>Actinomycetes</taxon>
        <taxon>Micrococcales</taxon>
        <taxon>Dermatophilaceae</taxon>
        <taxon>Austwickia</taxon>
    </lineage>
</organism>
<keyword evidence="5 13" id="KW-0418">Kinase</keyword>
<dbReference type="PANTHER" id="PTHR43289">
    <property type="entry name" value="MITOGEN-ACTIVATED PROTEIN KINASE KINASE KINASE 20-RELATED"/>
    <property type="match status" value="1"/>
</dbReference>
<feature type="domain" description="PASTA" evidence="12">
    <location>
        <begin position="588"/>
        <end position="651"/>
    </location>
</feature>
<reference evidence="13 14" key="1">
    <citation type="submission" date="2012-08" db="EMBL/GenBank/DDBJ databases">
        <title>Whole genome shotgun sequence of Austwickia chelonae NBRC 105200.</title>
        <authorList>
            <person name="Yoshida I."/>
            <person name="Hosoyama A."/>
            <person name="Tsuchikane K."/>
            <person name="Katsumata H."/>
            <person name="Ando Y."/>
            <person name="Ohji S."/>
            <person name="Hamada M."/>
            <person name="Tamura T."/>
            <person name="Yamazoe A."/>
            <person name="Yamazaki S."/>
            <person name="Fujita N."/>
        </authorList>
    </citation>
    <scope>NUCLEOTIDE SEQUENCE [LARGE SCALE GENOMIC DNA]</scope>
    <source>
        <strain evidence="13 14">NBRC 105200</strain>
    </source>
</reference>
<keyword evidence="6" id="KW-0067">ATP-binding</keyword>
<feature type="domain" description="PASTA" evidence="12">
    <location>
        <begin position="521"/>
        <end position="587"/>
    </location>
</feature>
<feature type="domain" description="PASTA" evidence="12">
    <location>
        <begin position="387"/>
        <end position="452"/>
    </location>
</feature>
<keyword evidence="2 13" id="KW-0723">Serine/threonine-protein kinase</keyword>
<feature type="domain" description="PASTA" evidence="12">
    <location>
        <begin position="453"/>
        <end position="520"/>
    </location>
</feature>
<evidence type="ECO:0000256" key="6">
    <source>
        <dbReference type="ARBA" id="ARBA00022840"/>
    </source>
</evidence>